<evidence type="ECO:0000259" key="3">
    <source>
        <dbReference type="PROSITE" id="PS51186"/>
    </source>
</evidence>
<dbReference type="EMBL" id="JACJKH010000036">
    <property type="protein sequence ID" value="MBM6745505.1"/>
    <property type="molecule type" value="Genomic_DNA"/>
</dbReference>
<keyword evidence="1" id="KW-0808">Transferase</keyword>
<dbReference type="CDD" id="cd04301">
    <property type="entry name" value="NAT_SF"/>
    <property type="match status" value="1"/>
</dbReference>
<keyword evidence="2" id="KW-0012">Acyltransferase</keyword>
<dbReference type="InterPro" id="IPR051016">
    <property type="entry name" value="Diverse_Substrate_AcTransf"/>
</dbReference>
<dbReference type="InterPro" id="IPR000182">
    <property type="entry name" value="GNAT_dom"/>
</dbReference>
<protein>
    <submittedName>
        <fullName evidence="4">GNAT family N-acetyltransferase</fullName>
    </submittedName>
</protein>
<keyword evidence="5" id="KW-1185">Reference proteome</keyword>
<name>A0ABS2EK98_9FIRM</name>
<dbReference type="Proteomes" id="UP000775686">
    <property type="component" value="Unassembled WGS sequence"/>
</dbReference>
<dbReference type="Pfam" id="PF00583">
    <property type="entry name" value="Acetyltransf_1"/>
    <property type="match status" value="1"/>
</dbReference>
<reference evidence="4 5" key="1">
    <citation type="journal article" date="2021" name="Sci. Rep.">
        <title>The distribution of antibiotic resistance genes in chicken gut microbiota commensals.</title>
        <authorList>
            <person name="Juricova H."/>
            <person name="Matiasovicova J."/>
            <person name="Kubasova T."/>
            <person name="Cejkova D."/>
            <person name="Rychlik I."/>
        </authorList>
    </citation>
    <scope>NUCLEOTIDE SEQUENCE [LARGE SCALE GENOMIC DNA]</scope>
    <source>
        <strain evidence="4 5">An770</strain>
    </source>
</reference>
<dbReference type="PANTHER" id="PTHR10545">
    <property type="entry name" value="DIAMINE N-ACETYLTRANSFERASE"/>
    <property type="match status" value="1"/>
</dbReference>
<feature type="domain" description="N-acetyltransferase" evidence="3">
    <location>
        <begin position="2"/>
        <end position="172"/>
    </location>
</feature>
<proteinExistence type="predicted"/>
<accession>A0ABS2EK98</accession>
<evidence type="ECO:0000313" key="5">
    <source>
        <dbReference type="Proteomes" id="UP000775686"/>
    </source>
</evidence>
<sequence length="181" mass="21255">MLTIRRMTKEDIPDMVNIQVRSWQIAYRGIVDDSYLDSIDIEEKISKREQDYLETEFIVAEEDSKIVGFCRYTDNNQFSPFMSDIDCELIALYVAPSLKRKGIGKKLFEYTKNDLINRERESMIIWCLKDNEPSKKFYQKMGGKIVAEKAVDMGGKTYYEVGFAYKIWSYREIDSPNQGQM</sequence>
<comment type="caution">
    <text evidence="4">The sequence shown here is derived from an EMBL/GenBank/DDBJ whole genome shotgun (WGS) entry which is preliminary data.</text>
</comment>
<organism evidence="4 5">
    <name type="scientific">Drancourtella massiliensis</name>
    <dbReference type="NCBI Taxonomy" id="1632013"/>
    <lineage>
        <taxon>Bacteria</taxon>
        <taxon>Bacillati</taxon>
        <taxon>Bacillota</taxon>
        <taxon>Clostridia</taxon>
        <taxon>Eubacteriales</taxon>
        <taxon>Oscillospiraceae</taxon>
        <taxon>Drancourtella</taxon>
    </lineage>
</organism>
<dbReference type="SUPFAM" id="SSF55729">
    <property type="entry name" value="Acyl-CoA N-acyltransferases (Nat)"/>
    <property type="match status" value="1"/>
</dbReference>
<evidence type="ECO:0000256" key="2">
    <source>
        <dbReference type="ARBA" id="ARBA00023315"/>
    </source>
</evidence>
<dbReference type="PANTHER" id="PTHR10545:SF29">
    <property type="entry name" value="GH14572P-RELATED"/>
    <property type="match status" value="1"/>
</dbReference>
<dbReference type="RefSeq" id="WP_275950830.1">
    <property type="nucleotide sequence ID" value="NZ_JACJKH010000036.1"/>
</dbReference>
<dbReference type="PROSITE" id="PS51186">
    <property type="entry name" value="GNAT"/>
    <property type="match status" value="1"/>
</dbReference>
<dbReference type="InterPro" id="IPR016181">
    <property type="entry name" value="Acyl_CoA_acyltransferase"/>
</dbReference>
<dbReference type="Gene3D" id="3.40.630.30">
    <property type="match status" value="1"/>
</dbReference>
<evidence type="ECO:0000256" key="1">
    <source>
        <dbReference type="ARBA" id="ARBA00022679"/>
    </source>
</evidence>
<evidence type="ECO:0000313" key="4">
    <source>
        <dbReference type="EMBL" id="MBM6745505.1"/>
    </source>
</evidence>
<gene>
    <name evidence="4" type="ORF">H6A32_14580</name>
</gene>